<gene>
    <name evidence="1" type="ORF">HMPREF9141_0171</name>
</gene>
<dbReference type="STRING" id="888743.HMPREF9141_0171"/>
<organism evidence="1 2">
    <name type="scientific">Prevotella multiformis DSM 16608</name>
    <dbReference type="NCBI Taxonomy" id="888743"/>
    <lineage>
        <taxon>Bacteria</taxon>
        <taxon>Pseudomonadati</taxon>
        <taxon>Bacteroidota</taxon>
        <taxon>Bacteroidia</taxon>
        <taxon>Bacteroidales</taxon>
        <taxon>Prevotellaceae</taxon>
        <taxon>Prevotella</taxon>
    </lineage>
</organism>
<sequence length="42" mass="4900">MRRLKIKASALTCLFRLLQTTYSPIIGICKLFSCNTKQYMPF</sequence>
<comment type="caution">
    <text evidence="1">The sequence shown here is derived from an EMBL/GenBank/DDBJ whole genome shotgun (WGS) entry which is preliminary data.</text>
</comment>
<dbReference type="AlphaFoldDB" id="F0F3K5"/>
<protein>
    <submittedName>
        <fullName evidence="1">Uncharacterized protein</fullName>
    </submittedName>
</protein>
<keyword evidence="2" id="KW-1185">Reference proteome</keyword>
<accession>F0F3K5</accession>
<proteinExistence type="predicted"/>
<name>F0F3K5_9BACT</name>
<evidence type="ECO:0000313" key="1">
    <source>
        <dbReference type="EMBL" id="EGC21421.1"/>
    </source>
</evidence>
<reference evidence="1 2" key="1">
    <citation type="submission" date="2011-01" db="EMBL/GenBank/DDBJ databases">
        <authorList>
            <person name="Muzny D."/>
            <person name="Qin X."/>
            <person name="Deng J."/>
            <person name="Jiang H."/>
            <person name="Liu Y."/>
            <person name="Qu J."/>
            <person name="Song X.-Z."/>
            <person name="Zhang L."/>
            <person name="Thornton R."/>
            <person name="Coyle M."/>
            <person name="Francisco L."/>
            <person name="Jackson L."/>
            <person name="Javaid M."/>
            <person name="Korchina V."/>
            <person name="Kovar C."/>
            <person name="Mata R."/>
            <person name="Mathew T."/>
            <person name="Ngo R."/>
            <person name="Nguyen L."/>
            <person name="Nguyen N."/>
            <person name="Okwuonu G."/>
            <person name="Ongeri F."/>
            <person name="Pham C."/>
            <person name="Simmons D."/>
            <person name="Wilczek-Boney K."/>
            <person name="Hale W."/>
            <person name="Jakkamsetti A."/>
            <person name="Pham P."/>
            <person name="Ruth R."/>
            <person name="San Lucas F."/>
            <person name="Warren J."/>
            <person name="Zhang J."/>
            <person name="Zhao Z."/>
            <person name="Zhou C."/>
            <person name="Zhu D."/>
            <person name="Lee S."/>
            <person name="Bess C."/>
            <person name="Blankenburg K."/>
            <person name="Forbes L."/>
            <person name="Fu Q."/>
            <person name="Gubbala S."/>
            <person name="Hirani K."/>
            <person name="Jayaseelan J.C."/>
            <person name="Lara F."/>
            <person name="Munidasa M."/>
            <person name="Palculict T."/>
            <person name="Patil S."/>
            <person name="Pu L.-L."/>
            <person name="Saada N."/>
            <person name="Tang L."/>
            <person name="Weissenberger G."/>
            <person name="Zhu Y."/>
            <person name="Hemphill L."/>
            <person name="Shang Y."/>
            <person name="Youmans B."/>
            <person name="Ayvaz T."/>
            <person name="Ross M."/>
            <person name="Santibanez J."/>
            <person name="Aqrawi P."/>
            <person name="Gross S."/>
            <person name="Joshi V."/>
            <person name="Fowler G."/>
            <person name="Nazareth L."/>
            <person name="Reid J."/>
            <person name="Worley K."/>
            <person name="Petrosino J."/>
            <person name="Highlander S."/>
            <person name="Gibbs R."/>
        </authorList>
    </citation>
    <scope>NUCLEOTIDE SEQUENCE [LARGE SCALE GENOMIC DNA]</scope>
    <source>
        <strain evidence="1 2">DSM 16608</strain>
    </source>
</reference>
<dbReference type="HOGENOM" id="CLU_215924_0_0_10"/>
<dbReference type="Proteomes" id="UP000005697">
    <property type="component" value="Unassembled WGS sequence"/>
</dbReference>
<evidence type="ECO:0000313" key="2">
    <source>
        <dbReference type="Proteomes" id="UP000005697"/>
    </source>
</evidence>
<dbReference type="EMBL" id="AEWX01000001">
    <property type="protein sequence ID" value="EGC21421.1"/>
    <property type="molecule type" value="Genomic_DNA"/>
</dbReference>